<reference evidence="1 2" key="1">
    <citation type="submission" date="2019-06" db="EMBL/GenBank/DDBJ databases">
        <title>Genome of Methylobacterium sp. 17Sr1-39.</title>
        <authorList>
            <person name="Seo T."/>
        </authorList>
    </citation>
    <scope>NUCLEOTIDE SEQUENCE [LARGE SCALE GENOMIC DNA]</scope>
    <source>
        <strain evidence="1 2">17Sr1-39</strain>
    </source>
</reference>
<accession>A0A5C4L5A6</accession>
<evidence type="ECO:0000313" key="2">
    <source>
        <dbReference type="Proteomes" id="UP000305267"/>
    </source>
</evidence>
<evidence type="ECO:0000313" key="1">
    <source>
        <dbReference type="EMBL" id="TNC04376.1"/>
    </source>
</evidence>
<organism evidence="1 2">
    <name type="scientific">Methylobacterium terricola</name>
    <dbReference type="NCBI Taxonomy" id="2583531"/>
    <lineage>
        <taxon>Bacteria</taxon>
        <taxon>Pseudomonadati</taxon>
        <taxon>Pseudomonadota</taxon>
        <taxon>Alphaproteobacteria</taxon>
        <taxon>Hyphomicrobiales</taxon>
        <taxon>Methylobacteriaceae</taxon>
        <taxon>Methylobacterium</taxon>
    </lineage>
</organism>
<keyword evidence="2" id="KW-1185">Reference proteome</keyword>
<protein>
    <submittedName>
        <fullName evidence="1">Transposase</fullName>
    </submittedName>
</protein>
<name>A0A5C4L5A6_9HYPH</name>
<dbReference type="EMBL" id="VDDA01000083">
    <property type="protein sequence ID" value="TNC04376.1"/>
    <property type="molecule type" value="Genomic_DNA"/>
</dbReference>
<dbReference type="AlphaFoldDB" id="A0A5C4L5A6"/>
<dbReference type="OrthoDB" id="9809060at2"/>
<dbReference type="Proteomes" id="UP000305267">
    <property type="component" value="Unassembled WGS sequence"/>
</dbReference>
<proteinExistence type="predicted"/>
<sequence length="44" mass="5111">MNKNWLLSLADIRGKIEGWRQWCNEGRPHSTCWQRSVASIVSPV</sequence>
<comment type="caution">
    <text evidence="1">The sequence shown here is derived from an EMBL/GenBank/DDBJ whole genome shotgun (WGS) entry which is preliminary data.</text>
</comment>
<gene>
    <name evidence="1" type="ORF">FF100_36625</name>
</gene>